<reference evidence="1 2" key="1">
    <citation type="submission" date="2020-08" db="EMBL/GenBank/DDBJ databases">
        <title>Genomic Encyclopedia of Type Strains, Phase III (KMG-III): the genomes of soil and plant-associated and newly described type strains.</title>
        <authorList>
            <person name="Whitman W."/>
        </authorList>
    </citation>
    <scope>NUCLEOTIDE SEQUENCE [LARGE SCALE GENOMIC DNA]</scope>
    <source>
        <strain evidence="1 2">CECT 3226</strain>
    </source>
</reference>
<dbReference type="EMBL" id="JACHJE010000012">
    <property type="protein sequence ID" value="MBB5128211.1"/>
    <property type="molecule type" value="Genomic_DNA"/>
</dbReference>
<sequence>MPAIVKDALVSYQIPLFAPLGKGGTDRDMVAFGHTLYG</sequence>
<evidence type="ECO:0000313" key="2">
    <source>
        <dbReference type="Proteomes" id="UP000568022"/>
    </source>
</evidence>
<dbReference type="AlphaFoldDB" id="A0A7W8BRF1"/>
<accession>A0A7W8BRF1</accession>
<comment type="caution">
    <text evidence="1">The sequence shown here is derived from an EMBL/GenBank/DDBJ whole genome shotgun (WGS) entry which is preliminary data.</text>
</comment>
<protein>
    <submittedName>
        <fullName evidence="1">Uncharacterized protein</fullName>
    </submittedName>
</protein>
<evidence type="ECO:0000313" key="1">
    <source>
        <dbReference type="EMBL" id="MBB5128211.1"/>
    </source>
</evidence>
<name>A0A7W8BRF1_9ACTN</name>
<organism evidence="1 2">
    <name type="scientific">Streptomyces griseoloalbus</name>
    <dbReference type="NCBI Taxonomy" id="67303"/>
    <lineage>
        <taxon>Bacteria</taxon>
        <taxon>Bacillati</taxon>
        <taxon>Actinomycetota</taxon>
        <taxon>Actinomycetes</taxon>
        <taxon>Kitasatosporales</taxon>
        <taxon>Streptomycetaceae</taxon>
        <taxon>Streptomyces</taxon>
    </lineage>
</organism>
<proteinExistence type="predicted"/>
<gene>
    <name evidence="1" type="ORF">FHS32_004986</name>
</gene>
<keyword evidence="2" id="KW-1185">Reference proteome</keyword>
<dbReference type="Proteomes" id="UP000568022">
    <property type="component" value="Unassembled WGS sequence"/>
</dbReference>